<sequence>MTSKLESLPNELLDLMFHLTPDRTTLHSLCLVSRSMNRLATAHLYTHITLLGDDFKYLRPLALLFWTSAPHREAVRSFAVHHAYGGNLDPWPKHVRQEELKEGELEGIIRWNVEAYVNKGDWERWYEEVRDGSDSQIRPQNIGNSKDHGLGVRREDLQYVITASGPVTARDNTQSARKTRAECNFDDPMKQSKDDRRNESTTV</sequence>
<accession>A0A4Q4Q2Y9</accession>
<reference evidence="3" key="1">
    <citation type="journal article" date="2019" name="bioRxiv">
        <title>Genomics, evolutionary history and diagnostics of the Alternaria alternata species group including apple and Asian pear pathotypes.</title>
        <authorList>
            <person name="Armitage A.D."/>
            <person name="Cockerton H.M."/>
            <person name="Sreenivasaprasad S."/>
            <person name="Woodhall J.W."/>
            <person name="Lane C.R."/>
            <person name="Harrison R.J."/>
            <person name="Clarkson J.P."/>
        </authorList>
    </citation>
    <scope>NUCLEOTIDE SEQUENCE [LARGE SCALE GENOMIC DNA]</scope>
    <source>
        <strain evidence="3">RGR 97.0016</strain>
    </source>
</reference>
<comment type="caution">
    <text evidence="2">The sequence shown here is derived from an EMBL/GenBank/DDBJ whole genome shotgun (WGS) entry which is preliminary data.</text>
</comment>
<gene>
    <name evidence="2" type="ORF">AA0113_g11781</name>
</gene>
<dbReference type="OrthoDB" id="5130616at2759"/>
<proteinExistence type="predicted"/>
<dbReference type="AlphaFoldDB" id="A0A4Q4Q2Y9"/>
<evidence type="ECO:0000256" key="1">
    <source>
        <dbReference type="SAM" id="MobiDB-lite"/>
    </source>
</evidence>
<feature type="region of interest" description="Disordered" evidence="1">
    <location>
        <begin position="168"/>
        <end position="203"/>
    </location>
</feature>
<organism evidence="2 3">
    <name type="scientific">Alternaria arborescens</name>
    <dbReference type="NCBI Taxonomy" id="156630"/>
    <lineage>
        <taxon>Eukaryota</taxon>
        <taxon>Fungi</taxon>
        <taxon>Dikarya</taxon>
        <taxon>Ascomycota</taxon>
        <taxon>Pezizomycotina</taxon>
        <taxon>Dothideomycetes</taxon>
        <taxon>Pleosporomycetidae</taxon>
        <taxon>Pleosporales</taxon>
        <taxon>Pleosporineae</taxon>
        <taxon>Pleosporaceae</taxon>
        <taxon>Alternaria</taxon>
        <taxon>Alternaria sect. Alternaria</taxon>
    </lineage>
</organism>
<dbReference type="Proteomes" id="UP000293823">
    <property type="component" value="Unassembled WGS sequence"/>
</dbReference>
<name>A0A4Q4Q2Y9_9PLEO</name>
<dbReference type="EMBL" id="PEJP01000076">
    <property type="protein sequence ID" value="RYO32296.1"/>
    <property type="molecule type" value="Genomic_DNA"/>
</dbReference>
<keyword evidence="3" id="KW-1185">Reference proteome</keyword>
<evidence type="ECO:0000313" key="2">
    <source>
        <dbReference type="EMBL" id="RYO32296.1"/>
    </source>
</evidence>
<protein>
    <submittedName>
        <fullName evidence="2">Uncharacterized protein</fullName>
    </submittedName>
</protein>
<feature type="compositionally biased region" description="Basic and acidic residues" evidence="1">
    <location>
        <begin position="179"/>
        <end position="203"/>
    </location>
</feature>
<evidence type="ECO:0000313" key="3">
    <source>
        <dbReference type="Proteomes" id="UP000293823"/>
    </source>
</evidence>